<comment type="caution">
    <text evidence="1">The sequence shown here is derived from an EMBL/GenBank/DDBJ whole genome shotgun (WGS) entry which is preliminary data.</text>
</comment>
<sequence length="77" mass="8823">MNADALSFLVSGKLNNGKESWLSFVNISLQDNVVGRNCNGWVECRKLKPCPWFSNQCDLTHERMESGNRVRNLYPAY</sequence>
<keyword evidence="2" id="KW-1185">Reference proteome</keyword>
<proteinExistence type="predicted"/>
<dbReference type="AlphaFoldDB" id="A0AAN9IKC0"/>
<evidence type="ECO:0000313" key="1">
    <source>
        <dbReference type="EMBL" id="KAK7276131.1"/>
    </source>
</evidence>
<reference evidence="1 2" key="1">
    <citation type="submission" date="2024-01" db="EMBL/GenBank/DDBJ databases">
        <title>The genomes of 5 underutilized Papilionoideae crops provide insights into root nodulation and disease resistanc.</title>
        <authorList>
            <person name="Yuan L."/>
        </authorList>
    </citation>
    <scope>NUCLEOTIDE SEQUENCE [LARGE SCALE GENOMIC DNA]</scope>
    <source>
        <strain evidence="1">ZHUSHIDOU_FW_LH</strain>
        <tissue evidence="1">Leaf</tissue>
    </source>
</reference>
<dbReference type="Proteomes" id="UP001372338">
    <property type="component" value="Unassembled WGS sequence"/>
</dbReference>
<gene>
    <name evidence="1" type="ORF">RIF29_17264</name>
</gene>
<accession>A0AAN9IKC0</accession>
<organism evidence="1 2">
    <name type="scientific">Crotalaria pallida</name>
    <name type="common">Smooth rattlebox</name>
    <name type="synonym">Crotalaria striata</name>
    <dbReference type="NCBI Taxonomy" id="3830"/>
    <lineage>
        <taxon>Eukaryota</taxon>
        <taxon>Viridiplantae</taxon>
        <taxon>Streptophyta</taxon>
        <taxon>Embryophyta</taxon>
        <taxon>Tracheophyta</taxon>
        <taxon>Spermatophyta</taxon>
        <taxon>Magnoliopsida</taxon>
        <taxon>eudicotyledons</taxon>
        <taxon>Gunneridae</taxon>
        <taxon>Pentapetalae</taxon>
        <taxon>rosids</taxon>
        <taxon>fabids</taxon>
        <taxon>Fabales</taxon>
        <taxon>Fabaceae</taxon>
        <taxon>Papilionoideae</taxon>
        <taxon>50 kb inversion clade</taxon>
        <taxon>genistoids sensu lato</taxon>
        <taxon>core genistoids</taxon>
        <taxon>Crotalarieae</taxon>
        <taxon>Crotalaria</taxon>
    </lineage>
</organism>
<name>A0AAN9IKC0_CROPI</name>
<dbReference type="EMBL" id="JAYWIO010000003">
    <property type="protein sequence ID" value="KAK7276131.1"/>
    <property type="molecule type" value="Genomic_DNA"/>
</dbReference>
<evidence type="ECO:0000313" key="2">
    <source>
        <dbReference type="Proteomes" id="UP001372338"/>
    </source>
</evidence>
<protein>
    <submittedName>
        <fullName evidence="1">Uncharacterized protein</fullName>
    </submittedName>
</protein>